<dbReference type="InterPro" id="IPR000504">
    <property type="entry name" value="RRM_dom"/>
</dbReference>
<name>A0AAV9XTM8_9PEZI</name>
<gene>
    <name evidence="5" type="ORF">TWF694_001248</name>
</gene>
<feature type="region of interest" description="Disordered" evidence="3">
    <location>
        <begin position="173"/>
        <end position="197"/>
    </location>
</feature>
<keyword evidence="1 2" id="KW-0694">RNA-binding</keyword>
<dbReference type="Pfam" id="PF00076">
    <property type="entry name" value="RRM_1"/>
    <property type="match status" value="2"/>
</dbReference>
<comment type="caution">
    <text evidence="5">The sequence shown here is derived from an EMBL/GenBank/DDBJ whole genome shotgun (WGS) entry which is preliminary data.</text>
</comment>
<dbReference type="InterPro" id="IPR035979">
    <property type="entry name" value="RBD_domain_sf"/>
</dbReference>
<reference evidence="5 6" key="1">
    <citation type="submission" date="2019-10" db="EMBL/GenBank/DDBJ databases">
        <authorList>
            <person name="Palmer J.M."/>
        </authorList>
    </citation>
    <scope>NUCLEOTIDE SEQUENCE [LARGE SCALE GENOMIC DNA]</scope>
    <source>
        <strain evidence="5 6">TWF694</strain>
    </source>
</reference>
<organism evidence="5 6">
    <name type="scientific">Orbilia ellipsospora</name>
    <dbReference type="NCBI Taxonomy" id="2528407"/>
    <lineage>
        <taxon>Eukaryota</taxon>
        <taxon>Fungi</taxon>
        <taxon>Dikarya</taxon>
        <taxon>Ascomycota</taxon>
        <taxon>Pezizomycotina</taxon>
        <taxon>Orbiliomycetes</taxon>
        <taxon>Orbiliales</taxon>
        <taxon>Orbiliaceae</taxon>
        <taxon>Orbilia</taxon>
    </lineage>
</organism>
<evidence type="ECO:0000256" key="2">
    <source>
        <dbReference type="PROSITE-ProRule" id="PRU00176"/>
    </source>
</evidence>
<dbReference type="Proteomes" id="UP001365542">
    <property type="component" value="Unassembled WGS sequence"/>
</dbReference>
<dbReference type="SUPFAM" id="SSF54928">
    <property type="entry name" value="RNA-binding domain, RBD"/>
    <property type="match status" value="2"/>
</dbReference>
<dbReference type="Gene3D" id="3.30.70.330">
    <property type="match status" value="2"/>
</dbReference>
<dbReference type="GO" id="GO:0003729">
    <property type="term" value="F:mRNA binding"/>
    <property type="evidence" value="ECO:0007669"/>
    <property type="project" value="TreeGrafter"/>
</dbReference>
<keyword evidence="6" id="KW-1185">Reference proteome</keyword>
<feature type="compositionally biased region" description="Low complexity" evidence="3">
    <location>
        <begin position="177"/>
        <end position="192"/>
    </location>
</feature>
<feature type="domain" description="RRM" evidence="4">
    <location>
        <begin position="323"/>
        <end position="403"/>
    </location>
</feature>
<dbReference type="InterPro" id="IPR050502">
    <property type="entry name" value="Euk_RNA-bind_prot"/>
</dbReference>
<feature type="domain" description="RRM" evidence="4">
    <location>
        <begin position="235"/>
        <end position="308"/>
    </location>
</feature>
<sequence length="487" mass="53623">MVRHCLVGSPTSMDYSKDPQRVRAYAPYPMIPQSYPAAGPAGNQTQSLVPSQSPLPNFPHQQHQLNFENMNYQNIQYSPVGPFAYNPHYPVMVPPHFQMHTSATGPNLEQAPYYHPQAFPNPPLYPPTGFVPTYPAGYSSFVNPQQLPYNQNHLPSPVQSVATSVESAGFSNSQAFSSPTTTVASPTTTTATQKRMRKSPVIASTPLNTLSAYEDELADLQSPTMSDFSCKGGPTNVYIKGLPQTMTDKQLKAMILPFGNVISSKAIIDRPSGVCKGYGFAKFTTLESAQECIKDLKSKNFEATVARDSFYSKLKDLADNDSTNLYVSNLPTNWNEEKITAIFPEYAISKCRLLVNQKGASRGVAFVTFEDRGVCDEIIEKFNGIELDEPNHHLPLQVRYADTLAQKKLKKEKAQVGQFPKKSVLANHEQIIQRSLTLTTGVSDMSLSGSSPLLPQGNQKGWKKSETPINAPPTPPRSVISAEENQQ</sequence>
<evidence type="ECO:0000256" key="1">
    <source>
        <dbReference type="ARBA" id="ARBA00022884"/>
    </source>
</evidence>
<evidence type="ECO:0000313" key="5">
    <source>
        <dbReference type="EMBL" id="KAK6544559.1"/>
    </source>
</evidence>
<feature type="region of interest" description="Disordered" evidence="3">
    <location>
        <begin position="447"/>
        <end position="487"/>
    </location>
</feature>
<dbReference type="InterPro" id="IPR012677">
    <property type="entry name" value="Nucleotide-bd_a/b_plait_sf"/>
</dbReference>
<proteinExistence type="predicted"/>
<evidence type="ECO:0000313" key="6">
    <source>
        <dbReference type="Proteomes" id="UP001365542"/>
    </source>
</evidence>
<dbReference type="AlphaFoldDB" id="A0AAV9XTM8"/>
<dbReference type="PANTHER" id="PTHR48025">
    <property type="entry name" value="OS02G0815200 PROTEIN"/>
    <property type="match status" value="1"/>
</dbReference>
<evidence type="ECO:0000256" key="3">
    <source>
        <dbReference type="SAM" id="MobiDB-lite"/>
    </source>
</evidence>
<dbReference type="PANTHER" id="PTHR48025:SF1">
    <property type="entry name" value="RRM DOMAIN-CONTAINING PROTEIN"/>
    <property type="match status" value="1"/>
</dbReference>
<dbReference type="SMART" id="SM00360">
    <property type="entry name" value="RRM"/>
    <property type="match status" value="2"/>
</dbReference>
<evidence type="ECO:0000259" key="4">
    <source>
        <dbReference type="PROSITE" id="PS50102"/>
    </source>
</evidence>
<accession>A0AAV9XTM8</accession>
<dbReference type="PROSITE" id="PS50102">
    <property type="entry name" value="RRM"/>
    <property type="match status" value="2"/>
</dbReference>
<dbReference type="EMBL" id="JAVHJO010000001">
    <property type="protein sequence ID" value="KAK6544559.1"/>
    <property type="molecule type" value="Genomic_DNA"/>
</dbReference>
<dbReference type="GO" id="GO:0005634">
    <property type="term" value="C:nucleus"/>
    <property type="evidence" value="ECO:0007669"/>
    <property type="project" value="TreeGrafter"/>
</dbReference>
<protein>
    <recommendedName>
        <fullName evidence="4">RRM domain-containing protein</fullName>
    </recommendedName>
</protein>